<dbReference type="InParanoid" id="A0A061G2Q5"/>
<dbReference type="EMBL" id="CM001881">
    <property type="protein sequence ID" value="EOY24135.1"/>
    <property type="molecule type" value="Genomic_DNA"/>
</dbReference>
<protein>
    <submittedName>
        <fullName evidence="1">Uncharacterized protein</fullName>
    </submittedName>
</protein>
<gene>
    <name evidence="1" type="ORF">TCM_015813</name>
</gene>
<evidence type="ECO:0000313" key="2">
    <source>
        <dbReference type="Proteomes" id="UP000026915"/>
    </source>
</evidence>
<sequence>MYCLKVKMFKPLIKTQNHSVSVIGKSTKKWEKRSLSFKRLPPPLPSPPFLTGMDSCLAESLLVKNWAT</sequence>
<accession>A0A061G2Q5</accession>
<organism evidence="1 2">
    <name type="scientific">Theobroma cacao</name>
    <name type="common">Cacao</name>
    <name type="synonym">Cocoa</name>
    <dbReference type="NCBI Taxonomy" id="3641"/>
    <lineage>
        <taxon>Eukaryota</taxon>
        <taxon>Viridiplantae</taxon>
        <taxon>Streptophyta</taxon>
        <taxon>Embryophyta</taxon>
        <taxon>Tracheophyta</taxon>
        <taxon>Spermatophyta</taxon>
        <taxon>Magnoliopsida</taxon>
        <taxon>eudicotyledons</taxon>
        <taxon>Gunneridae</taxon>
        <taxon>Pentapetalae</taxon>
        <taxon>rosids</taxon>
        <taxon>malvids</taxon>
        <taxon>Malvales</taxon>
        <taxon>Malvaceae</taxon>
        <taxon>Byttnerioideae</taxon>
        <taxon>Theobroma</taxon>
    </lineage>
</organism>
<proteinExistence type="predicted"/>
<dbReference type="HOGENOM" id="CLU_2799116_0_0_1"/>
<reference evidence="1 2" key="1">
    <citation type="journal article" date="2013" name="Genome Biol.">
        <title>The genome sequence of the most widely cultivated cacao type and its use to identify candidate genes regulating pod color.</title>
        <authorList>
            <person name="Motamayor J.C."/>
            <person name="Mockaitis K."/>
            <person name="Schmutz J."/>
            <person name="Haiminen N."/>
            <person name="Iii D.L."/>
            <person name="Cornejo O."/>
            <person name="Findley S.D."/>
            <person name="Zheng P."/>
            <person name="Utro F."/>
            <person name="Royaert S."/>
            <person name="Saski C."/>
            <person name="Jenkins J."/>
            <person name="Podicheti R."/>
            <person name="Zhao M."/>
            <person name="Scheffler B.E."/>
            <person name="Stack J.C."/>
            <person name="Feltus F.A."/>
            <person name="Mustiga G.M."/>
            <person name="Amores F."/>
            <person name="Phillips W."/>
            <person name="Marelli J.P."/>
            <person name="May G.D."/>
            <person name="Shapiro H."/>
            <person name="Ma J."/>
            <person name="Bustamante C.D."/>
            <person name="Schnell R.J."/>
            <person name="Main D."/>
            <person name="Gilbert D."/>
            <person name="Parida L."/>
            <person name="Kuhn D.N."/>
        </authorList>
    </citation>
    <scope>NUCLEOTIDE SEQUENCE [LARGE SCALE GENOMIC DNA]</scope>
    <source>
        <strain evidence="2">cv. Matina 1-6</strain>
    </source>
</reference>
<dbReference type="AlphaFoldDB" id="A0A061G2Q5"/>
<keyword evidence="2" id="KW-1185">Reference proteome</keyword>
<name>A0A061G2Q5_THECC</name>
<evidence type="ECO:0000313" key="1">
    <source>
        <dbReference type="EMBL" id="EOY24135.1"/>
    </source>
</evidence>
<dbReference type="Gramene" id="EOY24135">
    <property type="protein sequence ID" value="EOY24135"/>
    <property type="gene ID" value="TCM_015813"/>
</dbReference>
<dbReference type="Proteomes" id="UP000026915">
    <property type="component" value="Chromosome 3"/>
</dbReference>